<evidence type="ECO:0000313" key="1">
    <source>
        <dbReference type="EMBL" id="PWD51766.1"/>
    </source>
</evidence>
<evidence type="ECO:0000313" key="2">
    <source>
        <dbReference type="Proteomes" id="UP000245166"/>
    </source>
</evidence>
<dbReference type="InterPro" id="IPR010349">
    <property type="entry name" value="Asparaginase_II"/>
</dbReference>
<dbReference type="PANTHER" id="PTHR42110">
    <property type="entry name" value="L-ASPARAGINASE, PUTATIVE (AFU_ORTHOLOGUE AFUA_3G11890)-RELATED"/>
    <property type="match status" value="1"/>
</dbReference>
<proteinExistence type="predicted"/>
<dbReference type="EMBL" id="PYHR01000002">
    <property type="protein sequence ID" value="PWD51766.1"/>
    <property type="molecule type" value="Genomic_DNA"/>
</dbReference>
<dbReference type="PANTHER" id="PTHR42110:SF1">
    <property type="entry name" value="L-ASPARAGINASE, PUTATIVE (AFU_ORTHOLOGUE AFUA_3G11890)-RELATED"/>
    <property type="match status" value="1"/>
</dbReference>
<accession>A0A2U1ZXQ5</accession>
<dbReference type="OrthoDB" id="9780674at2"/>
<dbReference type="Pfam" id="PF06089">
    <property type="entry name" value="Asparaginase_II"/>
    <property type="match status" value="1"/>
</dbReference>
<dbReference type="AlphaFoldDB" id="A0A2U1ZXQ5"/>
<name>A0A2U1ZXQ5_9MICO</name>
<comment type="caution">
    <text evidence="1">The sequence shown here is derived from an EMBL/GenBank/DDBJ whole genome shotgun (WGS) entry which is preliminary data.</text>
</comment>
<dbReference type="Proteomes" id="UP000245166">
    <property type="component" value="Unassembled WGS sequence"/>
</dbReference>
<keyword evidence="2" id="KW-1185">Reference proteome</keyword>
<organism evidence="1 2">
    <name type="scientific">Serinibacter arcticus</name>
    <dbReference type="NCBI Taxonomy" id="1655435"/>
    <lineage>
        <taxon>Bacteria</taxon>
        <taxon>Bacillati</taxon>
        <taxon>Actinomycetota</taxon>
        <taxon>Actinomycetes</taxon>
        <taxon>Micrococcales</taxon>
        <taxon>Beutenbergiaceae</taxon>
        <taxon>Serinibacter</taxon>
    </lineage>
</organism>
<sequence>MEPVTADPTHAPTSPTGETFVARDAVELAVLERSGFVETRHLGSAIVLGPDGAVVRALGDVATPILPRSCLKPVQAATTHALGAALPGVHAALATASHSGTDRHVAVVEAMLASGGLTAQDLRCPVAHPSDTATRTALTIAGADPARIRMNCSGKHAAMLLACLAQGWSTHDYLDPGHPLQRDVVATVERVGGEHVAATAIDGCGAPVHALSLTALARTVRWATTASADATDAHERGAAAVVAAVHADPWAIDGPGRENTEVIASLGTFAKGGAEGVMVMAAPDGHVVALKILDGGPRATSVVALALLVAAGSLDPDAVAALTTLPTQVRGGDEVVGRLRAVV</sequence>
<gene>
    <name evidence="1" type="ORF">C8046_15040</name>
</gene>
<reference evidence="1 2" key="1">
    <citation type="submission" date="2018-03" db="EMBL/GenBank/DDBJ databases">
        <title>Genome assembly of novel Miniimonas species PCH200.</title>
        <authorList>
            <person name="Thakur V."/>
            <person name="Kumar V."/>
            <person name="Singh D."/>
        </authorList>
    </citation>
    <scope>NUCLEOTIDE SEQUENCE [LARGE SCALE GENOMIC DNA]</scope>
    <source>
        <strain evidence="1 2">PCH200</strain>
    </source>
</reference>
<protein>
    <submittedName>
        <fullName evidence="1">Asparaginase</fullName>
    </submittedName>
</protein>